<sequence length="185" mass="21421">MTTIDRDLAYLRLAVPDLEDFILSKDLFWPLPGGVASLTSPGMNQLSLGGVLLCRARVARLDQRQVEDLFRRMDEVRERWRSNWEKKATREFQSRVELWKKALEELLDPAKGAFSAYSSQVQLRAMLELLGREFDASALPEAEILSQLDRRLRAGTQDGPFVWDPSLQDAFPAEIFWFLYRQRKS</sequence>
<dbReference type="AlphaFoldDB" id="A0A3D1JFH5"/>
<name>A0A3D1JFH5_9CHLR</name>
<dbReference type="EMBL" id="DPBP01000003">
    <property type="protein sequence ID" value="HCE16356.1"/>
    <property type="molecule type" value="Genomic_DNA"/>
</dbReference>
<evidence type="ECO:0000313" key="1">
    <source>
        <dbReference type="EMBL" id="HCE16356.1"/>
    </source>
</evidence>
<dbReference type="OrthoDB" id="164313at2"/>
<evidence type="ECO:0000313" key="2">
    <source>
        <dbReference type="Proteomes" id="UP000264141"/>
    </source>
</evidence>
<dbReference type="STRING" id="229919.GCA_001050195_00521"/>
<gene>
    <name evidence="1" type="ORF">DEQ80_00715</name>
</gene>
<accession>A0A3D1JFH5</accession>
<dbReference type="Proteomes" id="UP000264141">
    <property type="component" value="Unassembled WGS sequence"/>
</dbReference>
<organism evidence="1 2">
    <name type="scientific">Anaerolinea thermolimosa</name>
    <dbReference type="NCBI Taxonomy" id="229919"/>
    <lineage>
        <taxon>Bacteria</taxon>
        <taxon>Bacillati</taxon>
        <taxon>Chloroflexota</taxon>
        <taxon>Anaerolineae</taxon>
        <taxon>Anaerolineales</taxon>
        <taxon>Anaerolineaceae</taxon>
        <taxon>Anaerolinea</taxon>
    </lineage>
</organism>
<proteinExistence type="predicted"/>
<reference evidence="1 2" key="1">
    <citation type="journal article" date="2018" name="Nat. Biotechnol.">
        <title>A standardized bacterial taxonomy based on genome phylogeny substantially revises the tree of life.</title>
        <authorList>
            <person name="Parks D.H."/>
            <person name="Chuvochina M."/>
            <person name="Waite D.W."/>
            <person name="Rinke C."/>
            <person name="Skarshewski A."/>
            <person name="Chaumeil P.A."/>
            <person name="Hugenholtz P."/>
        </authorList>
    </citation>
    <scope>NUCLEOTIDE SEQUENCE [LARGE SCALE GENOMIC DNA]</scope>
    <source>
        <strain evidence="1">UBA8781</strain>
    </source>
</reference>
<comment type="caution">
    <text evidence="1">The sequence shown here is derived from an EMBL/GenBank/DDBJ whole genome shotgun (WGS) entry which is preliminary data.</text>
</comment>
<protein>
    <submittedName>
        <fullName evidence="1">Uncharacterized protein</fullName>
    </submittedName>
</protein>
<dbReference type="RefSeq" id="WP_062189465.1">
    <property type="nucleotide sequence ID" value="NZ_DF967965.1"/>
</dbReference>